<proteinExistence type="evidence at transcript level"/>
<dbReference type="AlphaFoldDB" id="V9IGJ4"/>
<dbReference type="SUPFAM" id="SSF88713">
    <property type="entry name" value="Glycoside hydrolase/deacetylase"/>
    <property type="match status" value="1"/>
</dbReference>
<accession>V9IGJ4</accession>
<feature type="domain" description="Glycoside hydrolase family 38 N-terminal" evidence="1">
    <location>
        <begin position="1"/>
        <end position="125"/>
    </location>
</feature>
<dbReference type="InterPro" id="IPR000602">
    <property type="entry name" value="Glyco_hydro_38_N"/>
</dbReference>
<dbReference type="InterPro" id="IPR011330">
    <property type="entry name" value="Glyco_hydro/deAcase_b/a-brl"/>
</dbReference>
<dbReference type="GO" id="GO:0005764">
    <property type="term" value="C:lysosome"/>
    <property type="evidence" value="ECO:0007669"/>
    <property type="project" value="TreeGrafter"/>
</dbReference>
<dbReference type="Gene3D" id="3.20.110.10">
    <property type="entry name" value="Glycoside hydrolase 38, N terminal domain"/>
    <property type="match status" value="1"/>
</dbReference>
<organism evidence="2">
    <name type="scientific">Apis cerana</name>
    <name type="common">Indian honeybee</name>
    <dbReference type="NCBI Taxonomy" id="7461"/>
    <lineage>
        <taxon>Eukaryota</taxon>
        <taxon>Metazoa</taxon>
        <taxon>Ecdysozoa</taxon>
        <taxon>Arthropoda</taxon>
        <taxon>Hexapoda</taxon>
        <taxon>Insecta</taxon>
        <taxon>Pterygota</taxon>
        <taxon>Neoptera</taxon>
        <taxon>Endopterygota</taxon>
        <taxon>Hymenoptera</taxon>
        <taxon>Apocrita</taxon>
        <taxon>Aculeata</taxon>
        <taxon>Apoidea</taxon>
        <taxon>Anthophila</taxon>
        <taxon>Apidae</taxon>
        <taxon>Apis</taxon>
    </lineage>
</organism>
<dbReference type="PANTHER" id="PTHR11607:SF3">
    <property type="entry name" value="LYSOSOMAL ALPHA-MANNOSIDASE"/>
    <property type="match status" value="1"/>
</dbReference>
<dbReference type="GO" id="GO:0004559">
    <property type="term" value="F:alpha-mannosidase activity"/>
    <property type="evidence" value="ECO:0007669"/>
    <property type="project" value="InterPro"/>
</dbReference>
<dbReference type="EMBL" id="JR046621">
    <property type="protein sequence ID" value="AEY60223.1"/>
    <property type="molecule type" value="mRNA"/>
</dbReference>
<name>V9IGJ4_APICE</name>
<dbReference type="GO" id="GO:0006013">
    <property type="term" value="P:mannose metabolic process"/>
    <property type="evidence" value="ECO:0007669"/>
    <property type="project" value="InterPro"/>
</dbReference>
<evidence type="ECO:0000313" key="2">
    <source>
        <dbReference type="EMBL" id="AEY60223.1"/>
    </source>
</evidence>
<gene>
    <name evidence="2" type="ORF">ACCB07842</name>
</gene>
<dbReference type="Pfam" id="PF01074">
    <property type="entry name" value="Glyco_hydro_38N"/>
    <property type="match status" value="1"/>
</dbReference>
<dbReference type="InterPro" id="IPR027291">
    <property type="entry name" value="Glyco_hydro_38_N_sf"/>
</dbReference>
<sequence>MEFIWKGSSNLGSRADLFTVVLYNNYSPPPGFCYDVLCNDEPINDDLESPDYNVDERVNRFLQYAVHQSEVYRTNNIILTMGGDFTYQQAEMYFSNMDILIRYVRERNSSDVNIFYSTPSCYLKSST</sequence>
<protein>
    <submittedName>
        <fullName evidence="2">Lysosomal alpha-mannosidase</fullName>
    </submittedName>
</protein>
<evidence type="ECO:0000259" key="1">
    <source>
        <dbReference type="Pfam" id="PF01074"/>
    </source>
</evidence>
<reference evidence="2" key="1">
    <citation type="submission" date="2011-11" db="EMBL/GenBank/DDBJ databases">
        <title>Decoding the brain transcriptome of the Eastern honeybee (Apis cerana) based on pyrosequencing.</title>
        <authorList>
            <person name="Sun L."/>
            <person name="Zheng H."/>
            <person name="Wang Y."/>
            <person name="Xie X."/>
            <person name="Zhu Y."/>
            <person name="Gu W."/>
            <person name="Wang S."/>
        </authorList>
    </citation>
    <scope>NUCLEOTIDE SEQUENCE</scope>
    <source>
        <tissue evidence="2">Brain</tissue>
    </source>
</reference>
<dbReference type="InterPro" id="IPR050843">
    <property type="entry name" value="Glycosyl_Hydrlase_38"/>
</dbReference>
<dbReference type="PANTHER" id="PTHR11607">
    <property type="entry name" value="ALPHA-MANNOSIDASE"/>
    <property type="match status" value="1"/>
</dbReference>